<evidence type="ECO:0000256" key="1">
    <source>
        <dbReference type="ARBA" id="ARBA00001913"/>
    </source>
</evidence>
<dbReference type="Gene3D" id="2.70.98.10">
    <property type="match status" value="1"/>
</dbReference>
<keyword evidence="3" id="KW-0106">Calcium</keyword>
<dbReference type="InterPro" id="IPR014718">
    <property type="entry name" value="GH-type_carb-bd"/>
</dbReference>
<dbReference type="InterPro" id="IPR008183">
    <property type="entry name" value="Aldose_1/G6P_1-epimerase"/>
</dbReference>
<reference evidence="5" key="1">
    <citation type="journal article" date="2019" name="Int. J. Syst. Evol. Microbiol.">
        <title>The Global Catalogue of Microorganisms (GCM) 10K type strain sequencing project: providing services to taxonomists for standard genome sequencing and annotation.</title>
        <authorList>
            <consortium name="The Broad Institute Genomics Platform"/>
            <consortium name="The Broad Institute Genome Sequencing Center for Infectious Disease"/>
            <person name="Wu L."/>
            <person name="Ma J."/>
        </authorList>
    </citation>
    <scope>NUCLEOTIDE SEQUENCE [LARGE SCALE GENOMIC DNA]</scope>
    <source>
        <strain evidence="5">CGMCC 1.12606</strain>
    </source>
</reference>
<dbReference type="EMBL" id="BMFH01000002">
    <property type="protein sequence ID" value="GGD55727.1"/>
    <property type="molecule type" value="Genomic_DNA"/>
</dbReference>
<accession>A0ABQ1R5P4</accession>
<dbReference type="InterPro" id="IPR011013">
    <property type="entry name" value="Gal_mutarotase_sf_dom"/>
</dbReference>
<protein>
    <recommendedName>
        <fullName evidence="6">Aldose 1-epimerase</fullName>
    </recommendedName>
</protein>
<comment type="subunit">
    <text evidence="2">Monomer.</text>
</comment>
<evidence type="ECO:0000313" key="4">
    <source>
        <dbReference type="EMBL" id="GGD55727.1"/>
    </source>
</evidence>
<dbReference type="SUPFAM" id="SSF74650">
    <property type="entry name" value="Galactose mutarotase-like"/>
    <property type="match status" value="1"/>
</dbReference>
<proteinExistence type="predicted"/>
<evidence type="ECO:0000313" key="5">
    <source>
        <dbReference type="Proteomes" id="UP000625780"/>
    </source>
</evidence>
<evidence type="ECO:0000256" key="2">
    <source>
        <dbReference type="ARBA" id="ARBA00011245"/>
    </source>
</evidence>
<comment type="cofactor">
    <cofactor evidence="1">
        <name>Ca(2+)</name>
        <dbReference type="ChEBI" id="CHEBI:29108"/>
    </cofactor>
</comment>
<evidence type="ECO:0000256" key="3">
    <source>
        <dbReference type="ARBA" id="ARBA00022837"/>
    </source>
</evidence>
<gene>
    <name evidence="4" type="ORF">GCM10011361_22840</name>
</gene>
<dbReference type="Pfam" id="PF01263">
    <property type="entry name" value="Aldose_epim"/>
    <property type="match status" value="1"/>
</dbReference>
<comment type="caution">
    <text evidence="4">The sequence shown here is derived from an EMBL/GenBank/DDBJ whole genome shotgun (WGS) entry which is preliminary data.</text>
</comment>
<dbReference type="CDD" id="cd01081">
    <property type="entry name" value="Aldose_epim"/>
    <property type="match status" value="1"/>
</dbReference>
<dbReference type="Proteomes" id="UP000625780">
    <property type="component" value="Unassembled WGS sequence"/>
</dbReference>
<keyword evidence="5" id="KW-1185">Reference proteome</keyword>
<name>A0ABQ1R5P4_9FLAO</name>
<dbReference type="RefSeq" id="WP_188370907.1">
    <property type="nucleotide sequence ID" value="NZ_BMFH01000002.1"/>
</dbReference>
<evidence type="ECO:0008006" key="6">
    <source>
        <dbReference type="Google" id="ProtNLM"/>
    </source>
</evidence>
<sequence>MVTLEHLDQSVTIHEGELTSYKVKGYEFMHQKGEPGWGNTDTEMFPVIGPTAGAEYRVQVPKGNAVLDQHGHLRELPYVLEVQEKQRAVYTKEYKAGTLVSNSKYPKRSRAPKLIWPFSFRFEKKFHLGNEGLKITFAVSGERDMPYMLGYHPAFRLRSPDARVVGGGKSTSLAEVMAAGDRALEIPETEDLVLEDEKSIGVSTRGFGNFMLWSPTSNMICVEPVTFYPYAVEQTALHEGFRYLDQPEATFEVSLIPNIKS</sequence>
<organism evidence="4 5">
    <name type="scientific">Muriicola marianensis</name>
    <dbReference type="NCBI Taxonomy" id="1324801"/>
    <lineage>
        <taxon>Bacteria</taxon>
        <taxon>Pseudomonadati</taxon>
        <taxon>Bacteroidota</taxon>
        <taxon>Flavobacteriia</taxon>
        <taxon>Flavobacteriales</taxon>
        <taxon>Flavobacteriaceae</taxon>
        <taxon>Muriicola</taxon>
    </lineage>
</organism>